<name>A0A167EAJ1_9ASCO</name>
<dbReference type="PANTHER" id="PTHR47791:SF3">
    <property type="entry name" value="MEIOTICALLY UP-REGULATED GENE 191 PROTEIN"/>
    <property type="match status" value="1"/>
</dbReference>
<accession>A0A167EAJ1</accession>
<dbReference type="InterPro" id="IPR005198">
    <property type="entry name" value="Glyco_hydro_76"/>
</dbReference>
<dbReference type="EMBL" id="CP014502">
    <property type="protein sequence ID" value="ANB13839.1"/>
    <property type="molecule type" value="Genomic_DNA"/>
</dbReference>
<dbReference type="Pfam" id="PF03663">
    <property type="entry name" value="Glyco_hydro_76"/>
    <property type="match status" value="1"/>
</dbReference>
<evidence type="ECO:0000313" key="2">
    <source>
        <dbReference type="Proteomes" id="UP000189580"/>
    </source>
</evidence>
<dbReference type="AlphaFoldDB" id="A0A167EAJ1"/>
<dbReference type="PANTHER" id="PTHR47791">
    <property type="entry name" value="MEIOTICALLY UP-REGULATED GENE 191 PROTEIN"/>
    <property type="match status" value="1"/>
</dbReference>
<proteinExistence type="predicted"/>
<dbReference type="KEGG" id="slb:AWJ20_4786"/>
<evidence type="ECO:0000313" key="1">
    <source>
        <dbReference type="EMBL" id="ANB13839.1"/>
    </source>
</evidence>
<dbReference type="Proteomes" id="UP000189580">
    <property type="component" value="Chromosome d"/>
</dbReference>
<dbReference type="RefSeq" id="XP_018736316.1">
    <property type="nucleotide sequence ID" value="XM_018881881.1"/>
</dbReference>
<dbReference type="GeneID" id="30036955"/>
<dbReference type="GO" id="GO:0005975">
    <property type="term" value="P:carbohydrate metabolic process"/>
    <property type="evidence" value="ECO:0007669"/>
    <property type="project" value="InterPro"/>
</dbReference>
<dbReference type="InterPro" id="IPR053169">
    <property type="entry name" value="MUG_Protein"/>
</dbReference>
<dbReference type="SUPFAM" id="SSF48208">
    <property type="entry name" value="Six-hairpin glycosidases"/>
    <property type="match status" value="1"/>
</dbReference>
<organism evidence="1 2">
    <name type="scientific">Sugiyamaella lignohabitans</name>
    <dbReference type="NCBI Taxonomy" id="796027"/>
    <lineage>
        <taxon>Eukaryota</taxon>
        <taxon>Fungi</taxon>
        <taxon>Dikarya</taxon>
        <taxon>Ascomycota</taxon>
        <taxon>Saccharomycotina</taxon>
        <taxon>Dipodascomycetes</taxon>
        <taxon>Dipodascales</taxon>
        <taxon>Trichomonascaceae</taxon>
        <taxon>Sugiyamaella</taxon>
    </lineage>
</organism>
<evidence type="ECO:0008006" key="3">
    <source>
        <dbReference type="Google" id="ProtNLM"/>
    </source>
</evidence>
<dbReference type="InterPro" id="IPR008928">
    <property type="entry name" value="6-hairpin_glycosidase_sf"/>
</dbReference>
<gene>
    <name evidence="1" type="ORF">AWJ20_4786</name>
</gene>
<dbReference type="Gene3D" id="1.50.10.20">
    <property type="match status" value="1"/>
</dbReference>
<dbReference type="OrthoDB" id="9984024at2759"/>
<sequence>MTVDLNLEGYNVVRQLWLMFYDKDQHNFICHNNSGGPYCKEGRYTLWPVAVTVQAIVDAMRIFPKEIGPMMRPAFEAFDAYYSPKHHAYCASFNYDGNNDVYYDDNAQVASCFLSAYEVTHDKYYLDKAVENVHFLMTGAEKGIYGGVRWHMGKQGSNTCTTAEVGIACMRLARVVQNNQVYIDFAKMCADWIFERVQADDKLIADGLEPDGDHFRLNDAKWTYNQGTPITLCSLLYNAIRDEKYYKYAEGLALAATDHNTAIFDRDTQNMDARYYRDTTYFYQLLAEGLADFLLFFSDKAPQNVLDQIRGELLHTIDYVYKYIRDDQDGLYFQLFSIYEIDQKRADLFRELTGETGKPYKPHEGEREKTDAPVDQRKLVKGLMGCGAAARVLFQTARVHPTIDPK</sequence>
<protein>
    <recommendedName>
        <fullName evidence="3">Alpha-1,6-mannanase</fullName>
    </recommendedName>
</protein>
<keyword evidence="2" id="KW-1185">Reference proteome</keyword>
<reference evidence="1 2" key="1">
    <citation type="submission" date="2016-02" db="EMBL/GenBank/DDBJ databases">
        <title>Complete genome sequence and transcriptome regulation of the pentose utilising yeast Sugiyamaella lignohabitans.</title>
        <authorList>
            <person name="Bellasio M."/>
            <person name="Peymann A."/>
            <person name="Valli M."/>
            <person name="Sipitzky M."/>
            <person name="Graf A."/>
            <person name="Sauer M."/>
            <person name="Marx H."/>
            <person name="Mattanovich D."/>
        </authorList>
    </citation>
    <scope>NUCLEOTIDE SEQUENCE [LARGE SCALE GENOMIC DNA]</scope>
    <source>
        <strain evidence="1 2">CBS 10342</strain>
    </source>
</reference>